<name>A0A0J6WYY4_9FIRM</name>
<evidence type="ECO:0000256" key="2">
    <source>
        <dbReference type="ARBA" id="ARBA00023239"/>
    </source>
</evidence>
<dbReference type="RefSeq" id="WP_048513683.1">
    <property type="nucleotide sequence ID" value="NZ_FUXD01000014.1"/>
</dbReference>
<evidence type="ECO:0000256" key="3">
    <source>
        <dbReference type="PROSITE-ProRule" id="PRU00493"/>
    </source>
</evidence>
<feature type="domain" description="Glycine radical" evidence="4">
    <location>
        <begin position="736"/>
        <end position="856"/>
    </location>
</feature>
<evidence type="ECO:0000259" key="4">
    <source>
        <dbReference type="PROSITE" id="PS51149"/>
    </source>
</evidence>
<dbReference type="PANTHER" id="PTHR43641">
    <property type="entry name" value="FORMATE ACETYLTRANSFERASE 3-RELATED"/>
    <property type="match status" value="1"/>
</dbReference>
<dbReference type="GO" id="GO:0016829">
    <property type="term" value="F:lyase activity"/>
    <property type="evidence" value="ECO:0007669"/>
    <property type="project" value="UniProtKB-KW"/>
</dbReference>
<dbReference type="InterPro" id="IPR051215">
    <property type="entry name" value="GRE"/>
</dbReference>
<evidence type="ECO:0000256" key="1">
    <source>
        <dbReference type="ARBA" id="ARBA00022818"/>
    </source>
</evidence>
<dbReference type="Gene3D" id="3.20.70.20">
    <property type="match status" value="2"/>
</dbReference>
<dbReference type="PROSITE" id="PS51149">
    <property type="entry name" value="GLY_RADICAL_2"/>
    <property type="match status" value="1"/>
</dbReference>
<dbReference type="InterPro" id="IPR004184">
    <property type="entry name" value="PFL_dom"/>
</dbReference>
<organism evidence="6 7">
    <name type="scientific">Megasphaera cerevisiae DSM 20462</name>
    <dbReference type="NCBI Taxonomy" id="1122219"/>
    <lineage>
        <taxon>Bacteria</taxon>
        <taxon>Bacillati</taxon>
        <taxon>Bacillota</taxon>
        <taxon>Negativicutes</taxon>
        <taxon>Veillonellales</taxon>
        <taxon>Veillonellaceae</taxon>
        <taxon>Megasphaera</taxon>
    </lineage>
</organism>
<dbReference type="OrthoDB" id="9803969at2"/>
<dbReference type="CDD" id="cd01677">
    <property type="entry name" value="PFL2_DhaB_BssA"/>
    <property type="match status" value="1"/>
</dbReference>
<reference evidence="6 7" key="1">
    <citation type="submission" date="2015-06" db="EMBL/GenBank/DDBJ databases">
        <title>Draft genome sequence of beer spoilage bacterium Megasphaera cerevisiae type strain 20462.</title>
        <authorList>
            <person name="Kutumbaka K."/>
            <person name="Pasmowitz J."/>
            <person name="Mategko J."/>
            <person name="Reyes D."/>
            <person name="Friedrich A."/>
            <person name="Han S."/>
            <person name="Martens-Habbena W."/>
            <person name="Neal-McKinney J."/>
            <person name="Janagama H.K."/>
            <person name="Nadala C."/>
            <person name="Samadpour M."/>
        </authorList>
    </citation>
    <scope>NUCLEOTIDE SEQUENCE [LARGE SCALE GENOMIC DNA]</scope>
    <source>
        <strain evidence="6 7">DSM 20462</strain>
    </source>
</reference>
<dbReference type="InterPro" id="IPR001150">
    <property type="entry name" value="Gly_radical"/>
</dbReference>
<dbReference type="GO" id="GO:0005829">
    <property type="term" value="C:cytosol"/>
    <property type="evidence" value="ECO:0007669"/>
    <property type="project" value="TreeGrafter"/>
</dbReference>
<dbReference type="STRING" id="39029.BSR42_07385"/>
<dbReference type="InParanoid" id="A0A0J6WYY4"/>
<comment type="caution">
    <text evidence="6">The sequence shown here is derived from an EMBL/GenBank/DDBJ whole genome shotgun (WGS) entry which is preliminary data.</text>
</comment>
<dbReference type="InterPro" id="IPR019777">
    <property type="entry name" value="Form_AcTrfase_GR_CS"/>
</dbReference>
<gene>
    <name evidence="6" type="ORF">AB840_04695</name>
</gene>
<dbReference type="PROSITE" id="PS51554">
    <property type="entry name" value="PFL"/>
    <property type="match status" value="1"/>
</dbReference>
<evidence type="ECO:0000313" key="6">
    <source>
        <dbReference type="EMBL" id="KMO87067.1"/>
    </source>
</evidence>
<keyword evidence="6" id="KW-0670">Pyruvate</keyword>
<dbReference type="PANTHER" id="PTHR43641:SF2">
    <property type="entry name" value="DEHYDRATASE YBIW-RELATED"/>
    <property type="match status" value="1"/>
</dbReference>
<feature type="domain" description="PFL" evidence="5">
    <location>
        <begin position="13"/>
        <end position="729"/>
    </location>
</feature>
<dbReference type="AlphaFoldDB" id="A0A0J6WYY4"/>
<dbReference type="SUPFAM" id="SSF51998">
    <property type="entry name" value="PFL-like glycyl radical enzymes"/>
    <property type="match status" value="1"/>
</dbReference>
<evidence type="ECO:0000313" key="7">
    <source>
        <dbReference type="Proteomes" id="UP000036503"/>
    </source>
</evidence>
<keyword evidence="1 3" id="KW-0556">Organic radical</keyword>
<evidence type="ECO:0000259" key="5">
    <source>
        <dbReference type="PROSITE" id="PS51554"/>
    </source>
</evidence>
<keyword evidence="2 6" id="KW-0456">Lyase</keyword>
<sequence length="856" mass="95692">MEVLAKGFSKPTTRIQKLREEIFNAVPALEADRAVLLTESYKATENEPVIIRRAKAVAAVLRGIPTALREGELISGVMAEGVHNCQVYPEFSYQWIINEFDTRATRMADPFVITTDTKEKMRQAFSYWDGKTTHALATSYMSQKCLEAQSQGVFSVGNYYFNGVGHICVDYGKVLRLGFSGILKEVAEAKNKLSISDPKCLKKREFYDAVTIIYTAAIDFAHRYADLAAKEAEKADGQRKQELLQMAANCLQVPEYPAANWWEALQSFWFVQLIMQLESNGHSVSPGRFDQYMYPYLKMDQVVSPDVAQELLDSLWIKMNDLNKTRDEISDQAFAGYQCFQNIQCGGQTEEGEDATNELSYMMIDASAHVAMASPSFSIRYWSKSPDEFLFRACELVRLGYGYPAMYNDEVIIPALENRGVTLRDARNYSLIGCVEPTIPHKTLGWHDAGFFNISKILEITLHNGRVGQLQMGPKSGEAADFHSLEELMKAYKTQMKYFVALLVEACNAVDLAHMERCPLPFESALVDDCIVRGLSAEEGGAVYNFSGPQAFGVADNGDSLMAIKKHVFEKQEVAMTDLIEALDHNFGYPDMTGKVTRMFGGGQTGGTYAKEPSEDMDKRQIYEIVKRLLSANGEMNVCQVRQQLENNSNSGDTNERYRQIRKIVEQTTWFGNDDDEVDRLAREAGQIYAKEVEKYTNPRGGKFQAGCYPVSANVLFGKDVAALPDGRLAWEPLADGVSPRAGCDTNGPTAAAMSVCKLGHEIYSNGTLYNQKYVPSALAGDEGLKRFEAVVRAYFEGKGMHVQFNVIDRATLVDAQQHPEQHKDLVVRVAGYSAQFISLAKEVQDNIIDRSELKF</sequence>
<dbReference type="PROSITE" id="PS00850">
    <property type="entry name" value="GLY_RADICAL_1"/>
    <property type="match status" value="1"/>
</dbReference>
<feature type="modified residue" description="Glycine radical" evidence="3">
    <location>
        <position position="832"/>
    </location>
</feature>
<accession>A0A0J6WYY4</accession>
<proteinExistence type="predicted"/>
<dbReference type="EMBL" id="LEKT01000010">
    <property type="protein sequence ID" value="KMO87067.1"/>
    <property type="molecule type" value="Genomic_DNA"/>
</dbReference>
<keyword evidence="7" id="KW-1185">Reference proteome</keyword>
<dbReference type="Proteomes" id="UP000036503">
    <property type="component" value="Unassembled WGS sequence"/>
</dbReference>
<dbReference type="PATRIC" id="fig|1122219.3.peg.3454"/>
<protein>
    <submittedName>
        <fullName evidence="6">Pyruvate formate-lyase</fullName>
    </submittedName>
</protein>
<dbReference type="Pfam" id="PF01228">
    <property type="entry name" value="Gly_radical"/>
    <property type="match status" value="1"/>
</dbReference>
<dbReference type="Pfam" id="PF02901">
    <property type="entry name" value="PFL-like"/>
    <property type="match status" value="1"/>
</dbReference>